<dbReference type="PANTHER" id="PTHR30632">
    <property type="entry name" value="MOLYBDATE-BINDING PERIPLASMIC PROTEIN"/>
    <property type="match status" value="1"/>
</dbReference>
<keyword evidence="4" id="KW-0500">Molybdenum</keyword>
<reference evidence="6" key="1">
    <citation type="journal article" date="2007" name="J. Bacteriol.">
        <title>Comparative genome analysis of four magnetotactic bacteria reveals a complex set of group-specific genes implicated in magnetosome biomineralization and function.</title>
        <authorList>
            <person name="Richter M."/>
            <person name="Kube M."/>
            <person name="Bazylinski D.A."/>
            <person name="Lombardot T."/>
            <person name="Gloeckner F.O."/>
            <person name="Reinhardt R."/>
            <person name="Schueler D."/>
        </authorList>
    </citation>
    <scope>NUCLEOTIDE SEQUENCE</scope>
    <source>
        <strain evidence="6">MSR-1</strain>
    </source>
</reference>
<keyword evidence="3 5" id="KW-0732">Signal</keyword>
<dbReference type="PROSITE" id="PS51318">
    <property type="entry name" value="TAT"/>
    <property type="match status" value="1"/>
</dbReference>
<evidence type="ECO:0000313" key="6">
    <source>
        <dbReference type="EMBL" id="CAM75176.1"/>
    </source>
</evidence>
<feature type="binding site" evidence="4">
    <location>
        <position position="65"/>
    </location>
    <ligand>
        <name>molybdate</name>
        <dbReference type="ChEBI" id="CHEBI:36264"/>
    </ligand>
</feature>
<gene>
    <name evidence="6" type="ORF">MGR_3658</name>
</gene>
<dbReference type="GO" id="GO:0030973">
    <property type="term" value="F:molybdate ion binding"/>
    <property type="evidence" value="ECO:0007669"/>
    <property type="project" value="TreeGrafter"/>
</dbReference>
<keyword evidence="2 4" id="KW-0479">Metal-binding</keyword>
<comment type="similarity">
    <text evidence="1">Belongs to the bacterial solute-binding protein ModA family.</text>
</comment>
<dbReference type="GO" id="GO:0046872">
    <property type="term" value="F:metal ion binding"/>
    <property type="evidence" value="ECO:0007669"/>
    <property type="project" value="UniProtKB-KW"/>
</dbReference>
<dbReference type="AlphaFoldDB" id="A4TX19"/>
<feature type="chain" id="PRO_5002672824" evidence="5">
    <location>
        <begin position="24"/>
        <end position="263"/>
    </location>
</feature>
<evidence type="ECO:0000256" key="2">
    <source>
        <dbReference type="ARBA" id="ARBA00022723"/>
    </source>
</evidence>
<evidence type="ECO:0000256" key="4">
    <source>
        <dbReference type="PIRSR" id="PIRSR004846-1"/>
    </source>
</evidence>
<protein>
    <submittedName>
        <fullName evidence="6">Molybdenum ABC-transporter, periplasmic substrate-binding protein</fullName>
    </submittedName>
</protein>
<dbReference type="PIRSF" id="PIRSF004846">
    <property type="entry name" value="ModA"/>
    <property type="match status" value="1"/>
</dbReference>
<dbReference type="RefSeq" id="WP_199791973.1">
    <property type="nucleotide sequence ID" value="NZ_CP027527.1"/>
</dbReference>
<evidence type="ECO:0000256" key="3">
    <source>
        <dbReference type="ARBA" id="ARBA00022729"/>
    </source>
</evidence>
<dbReference type="PANTHER" id="PTHR30632:SF0">
    <property type="entry name" value="SULFATE-BINDING PROTEIN"/>
    <property type="match status" value="1"/>
</dbReference>
<evidence type="ECO:0000256" key="1">
    <source>
        <dbReference type="ARBA" id="ARBA00009175"/>
    </source>
</evidence>
<evidence type="ECO:0000256" key="5">
    <source>
        <dbReference type="SAM" id="SignalP"/>
    </source>
</evidence>
<dbReference type="InterPro" id="IPR006311">
    <property type="entry name" value="TAT_signal"/>
</dbReference>
<dbReference type="EMBL" id="CU459003">
    <property type="protein sequence ID" value="CAM75176.1"/>
    <property type="molecule type" value="Genomic_DNA"/>
</dbReference>
<proteinExistence type="inferred from homology"/>
<sequence>MTMLSRRALLAGLAVTPLLPSLAAAQAKSELLIYCGITMVKPIKDIAVLMESRHGVKVTVSQGGSEDLYEALKLSKVGDIYFPGSSSYRQQHLAEGLLGDAVPVGYNVAALFVAKGNPKKVGADIKELLRPDLSMVVCNPETGSIGAETKKILDRAGLTAPVLARSVFLATDSRSLVQAMKAQQADLTLNWRATGFFPENRDIVDIIDLDPSVSQPAKLELNLLTFSKQAQAARLFADLAASSEGQAIFRKHGFLDAAMRGDY</sequence>
<dbReference type="GO" id="GO:0015689">
    <property type="term" value="P:molybdate ion transport"/>
    <property type="evidence" value="ECO:0007669"/>
    <property type="project" value="InterPro"/>
</dbReference>
<accession>A4TX19</accession>
<dbReference type="SUPFAM" id="SSF53850">
    <property type="entry name" value="Periplasmic binding protein-like II"/>
    <property type="match status" value="1"/>
</dbReference>
<dbReference type="InterPro" id="IPR050682">
    <property type="entry name" value="ModA/WtpA"/>
</dbReference>
<dbReference type="InterPro" id="IPR005950">
    <property type="entry name" value="ModA"/>
</dbReference>
<feature type="signal peptide" evidence="5">
    <location>
        <begin position="1"/>
        <end position="23"/>
    </location>
</feature>
<dbReference type="Gene3D" id="3.40.190.10">
    <property type="entry name" value="Periplasmic binding protein-like II"/>
    <property type="match status" value="2"/>
</dbReference>
<dbReference type="Pfam" id="PF13531">
    <property type="entry name" value="SBP_bac_11"/>
    <property type="match status" value="1"/>
</dbReference>
<name>A4TX19_9PROT</name>
<organism evidence="6">
    <name type="scientific">Magnetospirillum gryphiswaldense</name>
    <dbReference type="NCBI Taxonomy" id="55518"/>
    <lineage>
        <taxon>Bacteria</taxon>
        <taxon>Pseudomonadati</taxon>
        <taxon>Pseudomonadota</taxon>
        <taxon>Alphaproteobacteria</taxon>
        <taxon>Rhodospirillales</taxon>
        <taxon>Rhodospirillaceae</taxon>
        <taxon>Magnetospirillum</taxon>
    </lineage>
</organism>